<dbReference type="Proteomes" id="UP001519363">
    <property type="component" value="Unassembled WGS sequence"/>
</dbReference>
<evidence type="ECO:0000313" key="1">
    <source>
        <dbReference type="EMBL" id="MBP2477016.1"/>
    </source>
</evidence>
<keyword evidence="2" id="KW-1185">Reference proteome</keyword>
<name>A0ABS5AKC0_9PSEU</name>
<accession>A0ABS5AKC0</accession>
<evidence type="ECO:0008006" key="3">
    <source>
        <dbReference type="Google" id="ProtNLM"/>
    </source>
</evidence>
<evidence type="ECO:0000313" key="2">
    <source>
        <dbReference type="Proteomes" id="UP001519363"/>
    </source>
</evidence>
<proteinExistence type="predicted"/>
<dbReference type="EMBL" id="JAGIOO010000001">
    <property type="protein sequence ID" value="MBP2477016.1"/>
    <property type="molecule type" value="Genomic_DNA"/>
</dbReference>
<gene>
    <name evidence="1" type="ORF">JOF53_005888</name>
</gene>
<reference evidence="1 2" key="1">
    <citation type="submission" date="2021-03" db="EMBL/GenBank/DDBJ databases">
        <title>Sequencing the genomes of 1000 actinobacteria strains.</title>
        <authorList>
            <person name="Klenk H.-P."/>
        </authorList>
    </citation>
    <scope>NUCLEOTIDE SEQUENCE [LARGE SCALE GENOMIC DNA]</scope>
    <source>
        <strain evidence="1 2">DSM 44580</strain>
    </source>
</reference>
<sequence>MAGASELLAAWEHGLAAGAAGRALLLHRLASPGGADADLLSVPVGDRDRALFALRRELFGEALCGRLTCPDCGEELEFDFAASAVATSVARDPEPVRHGRWLVRWRPPTPADLLHAARAGRDARRELLRRCVLGAERDGEAVPPDRLPPEVQAEVAEAAAEADPAAEVLLSVPCVGCGGRVRALLDIGAYLWAELDSWARGLLTEVHVLAGAYGWTEPEVLALSPTRRRHYLELVGHA</sequence>
<dbReference type="RefSeq" id="WP_086786991.1">
    <property type="nucleotide sequence ID" value="NZ_JAGIOO010000001.1"/>
</dbReference>
<protein>
    <recommendedName>
        <fullName evidence="3">Phage baseplate protein</fullName>
    </recommendedName>
</protein>
<organism evidence="1 2">
    <name type="scientific">Crossiella equi</name>
    <dbReference type="NCBI Taxonomy" id="130796"/>
    <lineage>
        <taxon>Bacteria</taxon>
        <taxon>Bacillati</taxon>
        <taxon>Actinomycetota</taxon>
        <taxon>Actinomycetes</taxon>
        <taxon>Pseudonocardiales</taxon>
        <taxon>Pseudonocardiaceae</taxon>
        <taxon>Crossiella</taxon>
    </lineage>
</organism>
<comment type="caution">
    <text evidence="1">The sequence shown here is derived from an EMBL/GenBank/DDBJ whole genome shotgun (WGS) entry which is preliminary data.</text>
</comment>